<sequence>MRLKDINETGLLNFKLELDSPFAFNEDLNLLDDVYPSGNLDIQEQGNLGVSKFTHGSQEQISESQSSGNINSDCNNLDTSKTEPKIKQLSEELADTENCKGAPKGRWGREQDKMLFQEIRLLERTDRLSIPEIFALKTKEDCLKDDDFMNLRNRVGWNAAPKKLLTRIKSRCGTDFSCREIKLLKKLLKKWDYHYQIDLEKIIYHFPGKTMTGLKRVIETLTECRENKVLTKLKISDLFK</sequence>
<proteinExistence type="predicted"/>
<keyword evidence="3" id="KW-1185">Reference proteome</keyword>
<feature type="compositionally biased region" description="Low complexity" evidence="1">
    <location>
        <begin position="56"/>
        <end position="72"/>
    </location>
</feature>
<dbReference type="Proteomes" id="UP001295684">
    <property type="component" value="Unassembled WGS sequence"/>
</dbReference>
<organism evidence="2 3">
    <name type="scientific">Euplotes crassus</name>
    <dbReference type="NCBI Taxonomy" id="5936"/>
    <lineage>
        <taxon>Eukaryota</taxon>
        <taxon>Sar</taxon>
        <taxon>Alveolata</taxon>
        <taxon>Ciliophora</taxon>
        <taxon>Intramacronucleata</taxon>
        <taxon>Spirotrichea</taxon>
        <taxon>Hypotrichia</taxon>
        <taxon>Euplotida</taxon>
        <taxon>Euplotidae</taxon>
        <taxon>Moneuplotes</taxon>
    </lineage>
</organism>
<evidence type="ECO:0000256" key="1">
    <source>
        <dbReference type="SAM" id="MobiDB-lite"/>
    </source>
</evidence>
<evidence type="ECO:0000313" key="3">
    <source>
        <dbReference type="Proteomes" id="UP001295684"/>
    </source>
</evidence>
<comment type="caution">
    <text evidence="2">The sequence shown here is derived from an EMBL/GenBank/DDBJ whole genome shotgun (WGS) entry which is preliminary data.</text>
</comment>
<reference evidence="2" key="1">
    <citation type="submission" date="2023-07" db="EMBL/GenBank/DDBJ databases">
        <authorList>
            <consortium name="AG Swart"/>
            <person name="Singh M."/>
            <person name="Singh A."/>
            <person name="Seah K."/>
            <person name="Emmerich C."/>
        </authorList>
    </citation>
    <scope>NUCLEOTIDE SEQUENCE</scope>
    <source>
        <strain evidence="2">DP1</strain>
    </source>
</reference>
<name>A0AAD1XAQ6_EUPCR</name>
<feature type="region of interest" description="Disordered" evidence="1">
    <location>
        <begin position="54"/>
        <end position="80"/>
    </location>
</feature>
<dbReference type="AlphaFoldDB" id="A0AAD1XAQ6"/>
<dbReference type="EMBL" id="CAMPGE010004782">
    <property type="protein sequence ID" value="CAI2363630.1"/>
    <property type="molecule type" value="Genomic_DNA"/>
</dbReference>
<evidence type="ECO:0000313" key="2">
    <source>
        <dbReference type="EMBL" id="CAI2363630.1"/>
    </source>
</evidence>
<accession>A0AAD1XAQ6</accession>
<protein>
    <submittedName>
        <fullName evidence="2">Uncharacterized protein</fullName>
    </submittedName>
</protein>
<gene>
    <name evidence="2" type="ORF">ECRASSUSDP1_LOCUS4966</name>
</gene>